<gene>
    <name evidence="2" type="ORF">PGLA2088_LOCUS34337</name>
</gene>
<dbReference type="GO" id="GO:0005759">
    <property type="term" value="C:mitochondrial matrix"/>
    <property type="evidence" value="ECO:0007669"/>
    <property type="project" value="TreeGrafter"/>
</dbReference>
<name>A0A813KKG2_POLGL</name>
<dbReference type="GO" id="GO:0035770">
    <property type="term" value="C:ribonucleoprotein granule"/>
    <property type="evidence" value="ECO:0007669"/>
    <property type="project" value="TreeGrafter"/>
</dbReference>
<organism evidence="2 3">
    <name type="scientific">Polarella glacialis</name>
    <name type="common">Dinoflagellate</name>
    <dbReference type="NCBI Taxonomy" id="89957"/>
    <lineage>
        <taxon>Eukaryota</taxon>
        <taxon>Sar</taxon>
        <taxon>Alveolata</taxon>
        <taxon>Dinophyceae</taxon>
        <taxon>Suessiales</taxon>
        <taxon>Suessiaceae</taxon>
        <taxon>Polarella</taxon>
    </lineage>
</organism>
<dbReference type="PANTHER" id="PTHR21228:SF40">
    <property type="entry name" value="LD45607P"/>
    <property type="match status" value="1"/>
</dbReference>
<feature type="domain" description="RNA-editing substrate-binding complex 6 protein" evidence="1">
    <location>
        <begin position="89"/>
        <end position="214"/>
    </location>
</feature>
<protein>
    <recommendedName>
        <fullName evidence="1">RNA-editing substrate-binding complex 6 protein domain-containing protein</fullName>
    </recommendedName>
</protein>
<dbReference type="EMBL" id="CAJNNW010031286">
    <property type="protein sequence ID" value="CAE8706959.1"/>
    <property type="molecule type" value="Genomic_DNA"/>
</dbReference>
<sequence length="577" mass="64082">MDPVKAEAGAASARRKSCLQAVIDAESPLDILALTLQNARELDALTAVTALEAIARHPQQHVVERDMRFAKLVFDINYMLHSSYRQFRARELARCAWAFASLGLKHPTMMYCIGMEVAKKASEFKVSELSGLLLAFAHARIRDLGMMETATLELVRRIGQCTPKDLADVAWALAMLRYNSNRTMAAISDATGSLMNDFSSAQLARVIWSLDAFGHQRLVRDLLRSCAPVKEQTSQGAVRFSDRSEILAAAGIFGQAPSLEDQLDLCFMQPVAMTLTGIASGQAISSSRFRGLAEKAPHLGFIHTARVLQPTGVRVTSGRKRCPGWAVEARDLIRSIFDDSEPLETMPMSDKEERVSIPVVDKNTYQRNMADFGVDNFGKIGGRCLLNQLGIGRAGDHWVGQAKQFIAAWADGVGKRSDDWKANTIHRRIYVFAEYHFASTLWPMAPLLEGTSFQLNGLRSDPEMARRPWLCAVPLPISKWVDRTLCAEFQLLVEVCEMLNRSGIEMTSPELRHSVYGYMNMYLSEPSCVSCVGGMKQFQTLFPGVDLLVECSSVVEPLMARMEMDLASRVREDTPTT</sequence>
<evidence type="ECO:0000259" key="1">
    <source>
        <dbReference type="Pfam" id="PF26188"/>
    </source>
</evidence>
<reference evidence="2" key="1">
    <citation type="submission" date="2021-02" db="EMBL/GenBank/DDBJ databases">
        <authorList>
            <person name="Dougan E. K."/>
            <person name="Rhodes N."/>
            <person name="Thang M."/>
            <person name="Chan C."/>
        </authorList>
    </citation>
    <scope>NUCLEOTIDE SEQUENCE</scope>
</reference>
<dbReference type="AlphaFoldDB" id="A0A813KKG2"/>
<dbReference type="GO" id="GO:0044528">
    <property type="term" value="P:regulation of mitochondrial mRNA stability"/>
    <property type="evidence" value="ECO:0007669"/>
    <property type="project" value="TreeGrafter"/>
</dbReference>
<dbReference type="InterPro" id="IPR058917">
    <property type="entry name" value="RESC6_dom"/>
</dbReference>
<evidence type="ECO:0000313" key="2">
    <source>
        <dbReference type="EMBL" id="CAE8706959.1"/>
    </source>
</evidence>
<comment type="caution">
    <text evidence="2">The sequence shown here is derived from an EMBL/GenBank/DDBJ whole genome shotgun (WGS) entry which is preliminary data.</text>
</comment>
<accession>A0A813KKG2</accession>
<dbReference type="Pfam" id="PF26188">
    <property type="entry name" value="RESC6"/>
    <property type="match status" value="1"/>
</dbReference>
<evidence type="ECO:0000313" key="3">
    <source>
        <dbReference type="Proteomes" id="UP000626109"/>
    </source>
</evidence>
<dbReference type="InterPro" id="IPR050870">
    <property type="entry name" value="FAST_kinase"/>
</dbReference>
<dbReference type="Proteomes" id="UP000626109">
    <property type="component" value="Unassembled WGS sequence"/>
</dbReference>
<dbReference type="GO" id="GO:0000963">
    <property type="term" value="P:mitochondrial RNA processing"/>
    <property type="evidence" value="ECO:0007669"/>
    <property type="project" value="TreeGrafter"/>
</dbReference>
<dbReference type="PANTHER" id="PTHR21228">
    <property type="entry name" value="FAST LEU-RICH DOMAIN-CONTAINING"/>
    <property type="match status" value="1"/>
</dbReference>
<proteinExistence type="predicted"/>
<dbReference type="GO" id="GO:0003723">
    <property type="term" value="F:RNA binding"/>
    <property type="evidence" value="ECO:0007669"/>
    <property type="project" value="TreeGrafter"/>
</dbReference>